<evidence type="ECO:0000313" key="3">
    <source>
        <dbReference type="Proteomes" id="UP000295083"/>
    </source>
</evidence>
<comment type="caution">
    <text evidence="2">The sequence shown here is derived from an EMBL/GenBank/DDBJ whole genome shotgun (WGS) entry which is preliminary data.</text>
</comment>
<accession>A0A4R8QG52</accession>
<gene>
    <name evidence="2" type="ORF">C8035_v001179</name>
</gene>
<protein>
    <submittedName>
        <fullName evidence="2">Uncharacterized protein</fullName>
    </submittedName>
</protein>
<feature type="compositionally biased region" description="Basic and acidic residues" evidence="1">
    <location>
        <begin position="64"/>
        <end position="86"/>
    </location>
</feature>
<proteinExistence type="predicted"/>
<feature type="compositionally biased region" description="Low complexity" evidence="1">
    <location>
        <begin position="52"/>
        <end position="63"/>
    </location>
</feature>
<evidence type="ECO:0000256" key="1">
    <source>
        <dbReference type="SAM" id="MobiDB-lite"/>
    </source>
</evidence>
<reference evidence="2 3" key="1">
    <citation type="submission" date="2018-11" db="EMBL/GenBank/DDBJ databases">
        <title>Genome sequence and assembly of Colletotrichum spinosum.</title>
        <authorList>
            <person name="Gan P."/>
            <person name="Shirasu K."/>
        </authorList>
    </citation>
    <scope>NUCLEOTIDE SEQUENCE [LARGE SCALE GENOMIC DNA]</scope>
    <source>
        <strain evidence="2 3">CBS 515.97</strain>
    </source>
</reference>
<evidence type="ECO:0000313" key="2">
    <source>
        <dbReference type="EMBL" id="TDZ37818.1"/>
    </source>
</evidence>
<feature type="compositionally biased region" description="Polar residues" evidence="1">
    <location>
        <begin position="1"/>
        <end position="10"/>
    </location>
</feature>
<dbReference type="Proteomes" id="UP000295083">
    <property type="component" value="Unassembled WGS sequence"/>
</dbReference>
<feature type="region of interest" description="Disordered" evidence="1">
    <location>
        <begin position="41"/>
        <end position="107"/>
    </location>
</feature>
<dbReference type="EMBL" id="QAPG01000020">
    <property type="protein sequence ID" value="TDZ37818.1"/>
    <property type="molecule type" value="Genomic_DNA"/>
</dbReference>
<keyword evidence="3" id="KW-1185">Reference proteome</keyword>
<feature type="compositionally biased region" description="Polar residues" evidence="1">
    <location>
        <begin position="87"/>
        <end position="107"/>
    </location>
</feature>
<feature type="region of interest" description="Disordered" evidence="1">
    <location>
        <begin position="1"/>
        <end position="22"/>
    </location>
</feature>
<organism evidence="2 3">
    <name type="scientific">Colletotrichum spinosum</name>
    <dbReference type="NCBI Taxonomy" id="1347390"/>
    <lineage>
        <taxon>Eukaryota</taxon>
        <taxon>Fungi</taxon>
        <taxon>Dikarya</taxon>
        <taxon>Ascomycota</taxon>
        <taxon>Pezizomycotina</taxon>
        <taxon>Sordariomycetes</taxon>
        <taxon>Hypocreomycetidae</taxon>
        <taxon>Glomerellales</taxon>
        <taxon>Glomerellaceae</taxon>
        <taxon>Colletotrichum</taxon>
        <taxon>Colletotrichum orbiculare species complex</taxon>
    </lineage>
</organism>
<name>A0A4R8QG52_9PEZI</name>
<sequence>MMSSDQQQKPLSWWKRHCTPPPALNRTPQCPCSACWNGNGEHWKTTAPQEMSSSSTTAQSLAQKETRASTLRRETESDLTPLRRENTGSTTNLSLFSQDGRASSGSKLSLTNIHRLVLGKEVV</sequence>
<dbReference type="AlphaFoldDB" id="A0A4R8QG52"/>